<accession>A0A5P8KFA1</accession>
<dbReference type="Pfam" id="PF12697">
    <property type="entry name" value="Abhydrolase_6"/>
    <property type="match status" value="1"/>
</dbReference>
<dbReference type="InterPro" id="IPR000073">
    <property type="entry name" value="AB_hydrolase_1"/>
</dbReference>
<dbReference type="RefSeq" id="WP_152173024.1">
    <property type="nucleotide sequence ID" value="NZ_CP045096.1"/>
</dbReference>
<gene>
    <name evidence="2" type="ORF">F9278_42120</name>
</gene>
<name>A0A5P8KFA1_9ACTN</name>
<dbReference type="Gene3D" id="3.40.50.1820">
    <property type="entry name" value="alpha/beta hydrolase"/>
    <property type="match status" value="1"/>
</dbReference>
<dbReference type="AlphaFoldDB" id="A0A5P8KFA1"/>
<protein>
    <submittedName>
        <fullName evidence="2">Alpha/beta hydrolase</fullName>
    </submittedName>
</protein>
<dbReference type="Proteomes" id="UP000327294">
    <property type="component" value="Chromosome"/>
</dbReference>
<dbReference type="PANTHER" id="PTHR43689">
    <property type="entry name" value="HYDROLASE"/>
    <property type="match status" value="1"/>
</dbReference>
<evidence type="ECO:0000259" key="1">
    <source>
        <dbReference type="Pfam" id="PF12697"/>
    </source>
</evidence>
<organism evidence="2 3">
    <name type="scientific">Streptomyces phaeolivaceus</name>
    <dbReference type="NCBI Taxonomy" id="2653200"/>
    <lineage>
        <taxon>Bacteria</taxon>
        <taxon>Bacillati</taxon>
        <taxon>Actinomycetota</taxon>
        <taxon>Actinomycetes</taxon>
        <taxon>Kitasatosporales</taxon>
        <taxon>Streptomycetaceae</taxon>
        <taxon>Streptomyces</taxon>
    </lineage>
</organism>
<keyword evidence="2" id="KW-0378">Hydrolase</keyword>
<reference evidence="2 3" key="1">
    <citation type="submission" date="2019-10" db="EMBL/GenBank/DDBJ databases">
        <title>Streptomyces sp. strain GY16 isolated from leaves of Broussonetia papyrifera.</title>
        <authorList>
            <person name="Mo P."/>
        </authorList>
    </citation>
    <scope>NUCLEOTIDE SEQUENCE [LARGE SCALE GENOMIC DNA]</scope>
    <source>
        <strain evidence="2 3">GY16</strain>
    </source>
</reference>
<evidence type="ECO:0000313" key="3">
    <source>
        <dbReference type="Proteomes" id="UP000327294"/>
    </source>
</evidence>
<dbReference type="KEGG" id="sphv:F9278_42120"/>
<dbReference type="InterPro" id="IPR000639">
    <property type="entry name" value="Epox_hydrolase-like"/>
</dbReference>
<keyword evidence="3" id="KW-1185">Reference proteome</keyword>
<sequence>MSPTDRPLRTWADRFVDVGGIRTHYLEAGDGPRTVVLLHSGEFGGGAELCWEYNIAAFAEHFRVVAPDWLGFGETDKLHDFVSKSDRMIRHMAAFLRVLTIDRAYFVGASMGATRLLHEAARPTPGLPIAAMVLVSGGGFVPDNAHRRSLLAYDGTDEGMRGILRACMADTAWATDDRYVARRVAASLEPGAWEAIAAARLKAPNVPARSDFGQADAIAYERVTVPTLAFAGAKDLLREPGYHHALERIPGAEVELLDDAGHLLNIERAQRFNARAVRFLTDLEKT</sequence>
<dbReference type="InterPro" id="IPR029058">
    <property type="entry name" value="AB_hydrolase_fold"/>
</dbReference>
<evidence type="ECO:0000313" key="2">
    <source>
        <dbReference type="EMBL" id="QFR01697.1"/>
    </source>
</evidence>
<dbReference type="PRINTS" id="PR00412">
    <property type="entry name" value="EPOXHYDRLASE"/>
</dbReference>
<feature type="domain" description="AB hydrolase-1" evidence="1">
    <location>
        <begin position="35"/>
        <end position="274"/>
    </location>
</feature>
<dbReference type="SUPFAM" id="SSF53474">
    <property type="entry name" value="alpha/beta-Hydrolases"/>
    <property type="match status" value="1"/>
</dbReference>
<dbReference type="GO" id="GO:0016787">
    <property type="term" value="F:hydrolase activity"/>
    <property type="evidence" value="ECO:0007669"/>
    <property type="project" value="UniProtKB-KW"/>
</dbReference>
<proteinExistence type="predicted"/>
<dbReference type="EMBL" id="CP045096">
    <property type="protein sequence ID" value="QFR01697.1"/>
    <property type="molecule type" value="Genomic_DNA"/>
</dbReference>
<dbReference type="PANTHER" id="PTHR43689:SF8">
    <property type="entry name" value="ALPHA_BETA-HYDROLASES SUPERFAMILY PROTEIN"/>
    <property type="match status" value="1"/>
</dbReference>